<dbReference type="EMBL" id="LN829119">
    <property type="protein sequence ID" value="CPR14749.1"/>
    <property type="molecule type" value="Genomic_DNA"/>
</dbReference>
<evidence type="ECO:0000313" key="2">
    <source>
        <dbReference type="EMBL" id="CPR14749.1"/>
    </source>
</evidence>
<evidence type="ECO:0000313" key="3">
    <source>
        <dbReference type="Proteomes" id="UP000033187"/>
    </source>
</evidence>
<gene>
    <name evidence="2" type="ORF">YBN1229_v1_0050</name>
</gene>
<evidence type="ECO:0000256" key="1">
    <source>
        <dbReference type="SAM" id="SignalP"/>
    </source>
</evidence>
<feature type="signal peptide" evidence="1">
    <location>
        <begin position="1"/>
        <end position="21"/>
    </location>
</feature>
<name>A0A0D6J9P9_9HYPH</name>
<dbReference type="RefSeq" id="WP_052743572.1">
    <property type="nucleotide sequence ID" value="NZ_LN829118.1"/>
</dbReference>
<dbReference type="Proteomes" id="UP000033187">
    <property type="component" value="Chromosome 1"/>
</dbReference>
<keyword evidence="1" id="KW-0732">Signal</keyword>
<sequence length="118" mass="12852">MMRLCVLAALLCSFAVFSVSAEAGSRSRWSSAEGAHPKSSYYRGGGVKVKGYVKRRGGYSYNYSDTVNTYGNARSIFGSVNSYRDPSVDQQSVMGPFDHGFFFDSPAAFHGGDSPYMN</sequence>
<protein>
    <submittedName>
        <fullName evidence="2">Uncharacterized protein</fullName>
    </submittedName>
</protein>
<proteinExistence type="predicted"/>
<reference evidence="3" key="1">
    <citation type="submission" date="2015-02" db="EMBL/GenBank/DDBJ databases">
        <authorList>
            <person name="Chooi Y.-H."/>
        </authorList>
    </citation>
    <scope>NUCLEOTIDE SEQUENCE [LARGE SCALE GENOMIC DNA]</scope>
    <source>
        <strain evidence="3">strain Y</strain>
    </source>
</reference>
<organism evidence="2 3">
    <name type="scientific">Candidatus Filomicrobium marinum</name>
    <dbReference type="NCBI Taxonomy" id="1608628"/>
    <lineage>
        <taxon>Bacteria</taxon>
        <taxon>Pseudomonadati</taxon>
        <taxon>Pseudomonadota</taxon>
        <taxon>Alphaproteobacteria</taxon>
        <taxon>Hyphomicrobiales</taxon>
        <taxon>Hyphomicrobiaceae</taxon>
        <taxon>Filomicrobium</taxon>
    </lineage>
</organism>
<accession>A0A0D6J9P9</accession>
<feature type="chain" id="PRO_5002306012" evidence="1">
    <location>
        <begin position="22"/>
        <end position="118"/>
    </location>
</feature>
<keyword evidence="3" id="KW-1185">Reference proteome</keyword>
<dbReference type="KEGG" id="fil:BN1229_v1_0048"/>
<dbReference type="KEGG" id="fiy:BN1229_v1_0050"/>
<dbReference type="AlphaFoldDB" id="A0A0D6J9P9"/>